<dbReference type="Pfam" id="PF08281">
    <property type="entry name" value="Sigma70_r4_2"/>
    <property type="match status" value="1"/>
</dbReference>
<dbReference type="SUPFAM" id="SSF88659">
    <property type="entry name" value="Sigma3 and sigma4 domains of RNA polymerase sigma factors"/>
    <property type="match status" value="1"/>
</dbReference>
<dbReference type="InterPro" id="IPR013324">
    <property type="entry name" value="RNA_pol_sigma_r3/r4-like"/>
</dbReference>
<keyword evidence="7" id="KW-0812">Transmembrane</keyword>
<evidence type="ECO:0000256" key="3">
    <source>
        <dbReference type="ARBA" id="ARBA00023082"/>
    </source>
</evidence>
<evidence type="ECO:0000256" key="4">
    <source>
        <dbReference type="ARBA" id="ARBA00023125"/>
    </source>
</evidence>
<sequence>MKLFKSRTTYQEDDDASLVLASLGGDRDAFGKIVTRYQGLLCSLAYSSLGDLAASEDVAQDAFVEAWKKLGALKDPEKLKSWLCGILRFKVSHYRRSEARRPIGGAVELDDMRELESEEARTEDVTMKEEEQALLWQALEKVPENYREPLVLYYREHRSIEHVAYELDLSEDAVKQRLSRGRKMLQEKMMTFVEEALAKSTPGGVFTAGVLAAMATIAPPAKAAGAGAAAVQVGSWFKWATIASFLASVSGLISTMFALRANFDQSRTKRERRYIVKSVVCYLGSFVLLIAALLGMRYLAIHEYGNPGYYAVVSQGLVAVFALGYSIMTWRQMKGMQRLRMAERARRPDLFTADVDQVGSKKRSYKSKWSFLGVPLVHVKFNITDEGDGPAFGWIAGGEKAYGLLIAWGGITVAPVCVGIISFGIVSIAAVSFGIFSMGAIGIGFIAMGSCAIGYKAYSTLSSTGWESAFSQSFSVAKEAAIGHVAFANEVNSEKAGQIMSLGTVDDVYGIVLGVTALMVIAPVVWYAKEVRKRMAK</sequence>
<accession>A0A934VP52</accession>
<dbReference type="NCBIfam" id="TIGR02937">
    <property type="entry name" value="sigma70-ECF"/>
    <property type="match status" value="1"/>
</dbReference>
<dbReference type="SUPFAM" id="SSF88946">
    <property type="entry name" value="Sigma2 domain of RNA polymerase sigma factors"/>
    <property type="match status" value="1"/>
</dbReference>
<dbReference type="Gene3D" id="1.10.10.10">
    <property type="entry name" value="Winged helix-like DNA-binding domain superfamily/Winged helix DNA-binding domain"/>
    <property type="match status" value="1"/>
</dbReference>
<dbReference type="PANTHER" id="PTHR43133">
    <property type="entry name" value="RNA POLYMERASE ECF-TYPE SIGMA FACTO"/>
    <property type="match status" value="1"/>
</dbReference>
<dbReference type="Proteomes" id="UP000617628">
    <property type="component" value="Unassembled WGS sequence"/>
</dbReference>
<name>A0A934VP52_9BACT</name>
<dbReference type="AlphaFoldDB" id="A0A934VP52"/>
<keyword evidence="5 6" id="KW-0804">Transcription</keyword>
<comment type="caution">
    <text evidence="10">The sequence shown here is derived from an EMBL/GenBank/DDBJ whole genome shotgun (WGS) entry which is preliminary data.</text>
</comment>
<evidence type="ECO:0000256" key="5">
    <source>
        <dbReference type="ARBA" id="ARBA00023163"/>
    </source>
</evidence>
<evidence type="ECO:0000313" key="11">
    <source>
        <dbReference type="Proteomes" id="UP000617628"/>
    </source>
</evidence>
<feature type="transmembrane region" description="Helical" evidence="7">
    <location>
        <begin position="404"/>
        <end position="426"/>
    </location>
</feature>
<feature type="transmembrane region" description="Helical" evidence="7">
    <location>
        <begin position="369"/>
        <end position="384"/>
    </location>
</feature>
<keyword evidence="4 6" id="KW-0238">DNA-binding</keyword>
<keyword evidence="3 6" id="KW-0731">Sigma factor</keyword>
<keyword evidence="7" id="KW-0472">Membrane</keyword>
<evidence type="ECO:0000259" key="9">
    <source>
        <dbReference type="Pfam" id="PF08281"/>
    </source>
</evidence>
<evidence type="ECO:0000259" key="8">
    <source>
        <dbReference type="Pfam" id="PF04542"/>
    </source>
</evidence>
<keyword evidence="2 6" id="KW-0805">Transcription regulation</keyword>
<protein>
    <recommendedName>
        <fullName evidence="6">RNA polymerase sigma factor</fullName>
    </recommendedName>
</protein>
<feature type="transmembrane region" description="Helical" evidence="7">
    <location>
        <begin position="307"/>
        <end position="330"/>
    </location>
</feature>
<proteinExistence type="inferred from homology"/>
<evidence type="ECO:0000313" key="10">
    <source>
        <dbReference type="EMBL" id="MBK1880626.1"/>
    </source>
</evidence>
<feature type="transmembrane region" description="Helical" evidence="7">
    <location>
        <begin position="433"/>
        <end position="455"/>
    </location>
</feature>
<keyword evidence="11" id="KW-1185">Reference proteome</keyword>
<dbReference type="EMBL" id="JAENIL010000106">
    <property type="protein sequence ID" value="MBK1880626.1"/>
    <property type="molecule type" value="Genomic_DNA"/>
</dbReference>
<dbReference type="GO" id="GO:0006352">
    <property type="term" value="P:DNA-templated transcription initiation"/>
    <property type="evidence" value="ECO:0007669"/>
    <property type="project" value="InterPro"/>
</dbReference>
<feature type="transmembrane region" description="Helical" evidence="7">
    <location>
        <begin position="279"/>
        <end position="301"/>
    </location>
</feature>
<reference evidence="10" key="1">
    <citation type="submission" date="2021-01" db="EMBL/GenBank/DDBJ databases">
        <title>Modified the classification status of verrucomicrobia.</title>
        <authorList>
            <person name="Feng X."/>
        </authorList>
    </citation>
    <scope>NUCLEOTIDE SEQUENCE</scope>
    <source>
        <strain evidence="10">KCTC 13126</strain>
    </source>
</reference>
<keyword evidence="7" id="KW-1133">Transmembrane helix</keyword>
<feature type="transmembrane region" description="Helical" evidence="7">
    <location>
        <begin position="196"/>
        <end position="217"/>
    </location>
</feature>
<dbReference type="InterPro" id="IPR000838">
    <property type="entry name" value="RNA_pol_sigma70_ECF_CS"/>
</dbReference>
<gene>
    <name evidence="10" type="ORF">JIN87_27315</name>
</gene>
<dbReference type="InterPro" id="IPR007627">
    <property type="entry name" value="RNA_pol_sigma70_r2"/>
</dbReference>
<dbReference type="PANTHER" id="PTHR43133:SF51">
    <property type="entry name" value="RNA POLYMERASE SIGMA FACTOR"/>
    <property type="match status" value="1"/>
</dbReference>
<dbReference type="Pfam" id="PF04542">
    <property type="entry name" value="Sigma70_r2"/>
    <property type="match status" value="1"/>
</dbReference>
<feature type="domain" description="RNA polymerase sigma-70 region 2" evidence="8">
    <location>
        <begin position="33"/>
        <end position="101"/>
    </location>
</feature>
<evidence type="ECO:0000256" key="1">
    <source>
        <dbReference type="ARBA" id="ARBA00010641"/>
    </source>
</evidence>
<dbReference type="Gene3D" id="1.10.1740.10">
    <property type="match status" value="1"/>
</dbReference>
<dbReference type="CDD" id="cd06171">
    <property type="entry name" value="Sigma70_r4"/>
    <property type="match status" value="1"/>
</dbReference>
<dbReference type="GO" id="GO:0003677">
    <property type="term" value="F:DNA binding"/>
    <property type="evidence" value="ECO:0007669"/>
    <property type="project" value="UniProtKB-KW"/>
</dbReference>
<dbReference type="InterPro" id="IPR036388">
    <property type="entry name" value="WH-like_DNA-bd_sf"/>
</dbReference>
<comment type="similarity">
    <text evidence="1 6">Belongs to the sigma-70 factor family. ECF subfamily.</text>
</comment>
<dbReference type="InterPro" id="IPR013325">
    <property type="entry name" value="RNA_pol_sigma_r2"/>
</dbReference>
<dbReference type="GO" id="GO:0016987">
    <property type="term" value="F:sigma factor activity"/>
    <property type="evidence" value="ECO:0007669"/>
    <property type="project" value="UniProtKB-KW"/>
</dbReference>
<dbReference type="InterPro" id="IPR039425">
    <property type="entry name" value="RNA_pol_sigma-70-like"/>
</dbReference>
<feature type="transmembrane region" description="Helical" evidence="7">
    <location>
        <begin position="508"/>
        <end position="528"/>
    </location>
</feature>
<evidence type="ECO:0000256" key="6">
    <source>
        <dbReference type="RuleBase" id="RU000716"/>
    </source>
</evidence>
<feature type="transmembrane region" description="Helical" evidence="7">
    <location>
        <begin position="237"/>
        <end position="259"/>
    </location>
</feature>
<feature type="domain" description="RNA polymerase sigma factor 70 region 4 type 2" evidence="9">
    <location>
        <begin position="134"/>
        <end position="185"/>
    </location>
</feature>
<dbReference type="InterPro" id="IPR013249">
    <property type="entry name" value="RNA_pol_sigma70_r4_t2"/>
</dbReference>
<evidence type="ECO:0000256" key="2">
    <source>
        <dbReference type="ARBA" id="ARBA00023015"/>
    </source>
</evidence>
<dbReference type="RefSeq" id="WP_200359793.1">
    <property type="nucleotide sequence ID" value="NZ_JAENIL010000106.1"/>
</dbReference>
<dbReference type="PROSITE" id="PS01063">
    <property type="entry name" value="SIGMA70_ECF"/>
    <property type="match status" value="1"/>
</dbReference>
<dbReference type="InterPro" id="IPR014284">
    <property type="entry name" value="RNA_pol_sigma-70_dom"/>
</dbReference>
<evidence type="ECO:0000256" key="7">
    <source>
        <dbReference type="SAM" id="Phobius"/>
    </source>
</evidence>
<organism evidence="10 11">
    <name type="scientific">Pelagicoccus mobilis</name>
    <dbReference type="NCBI Taxonomy" id="415221"/>
    <lineage>
        <taxon>Bacteria</taxon>
        <taxon>Pseudomonadati</taxon>
        <taxon>Verrucomicrobiota</taxon>
        <taxon>Opitutia</taxon>
        <taxon>Puniceicoccales</taxon>
        <taxon>Pelagicoccaceae</taxon>
        <taxon>Pelagicoccus</taxon>
    </lineage>
</organism>